<keyword evidence="1" id="KW-1185">Reference proteome</keyword>
<evidence type="ECO:0000313" key="1">
    <source>
        <dbReference type="Proteomes" id="UP001515500"/>
    </source>
</evidence>
<proteinExistence type="predicted"/>
<protein>
    <submittedName>
        <fullName evidence="2">Uncharacterized protein LOC120260043</fullName>
    </submittedName>
</protein>
<reference evidence="2" key="1">
    <citation type="submission" date="2025-08" db="UniProtKB">
        <authorList>
            <consortium name="RefSeq"/>
        </authorList>
    </citation>
    <scope>IDENTIFICATION</scope>
</reference>
<dbReference type="PANTHER" id="PTHR35317">
    <property type="entry name" value="OS04G0629600 PROTEIN"/>
    <property type="match status" value="1"/>
</dbReference>
<dbReference type="PANTHER" id="PTHR35317:SF35">
    <property type="entry name" value="DUF4219 DOMAIN-CONTAINING PROTEIN"/>
    <property type="match status" value="1"/>
</dbReference>
<dbReference type="GeneID" id="120260043"/>
<name>A0AB40B9L1_DIOCR</name>
<accession>A0AB40B9L1</accession>
<dbReference type="RefSeq" id="XP_039123419.1">
    <property type="nucleotide sequence ID" value="XM_039267485.1"/>
</dbReference>
<organism evidence="1 2">
    <name type="scientific">Dioscorea cayennensis subsp. rotundata</name>
    <name type="common">White Guinea yam</name>
    <name type="synonym">Dioscorea rotundata</name>
    <dbReference type="NCBI Taxonomy" id="55577"/>
    <lineage>
        <taxon>Eukaryota</taxon>
        <taxon>Viridiplantae</taxon>
        <taxon>Streptophyta</taxon>
        <taxon>Embryophyta</taxon>
        <taxon>Tracheophyta</taxon>
        <taxon>Spermatophyta</taxon>
        <taxon>Magnoliopsida</taxon>
        <taxon>Liliopsida</taxon>
        <taxon>Dioscoreales</taxon>
        <taxon>Dioscoreaceae</taxon>
        <taxon>Dioscorea</taxon>
    </lineage>
</organism>
<dbReference type="Proteomes" id="UP001515500">
    <property type="component" value="Chromosome 5"/>
</dbReference>
<dbReference type="AlphaFoldDB" id="A0AB40B9L1"/>
<gene>
    <name evidence="2" type="primary">LOC120260043</name>
</gene>
<sequence length="233" mass="26305">MASSSNQSTGVSGPAVPIFDGEDYDLWCLMMKTLFRSQDLWELVEKGLSEKEDEAKVRKNKKKDAKALFFIQQALSRPILARIASANTANEAWVTLKKVVHGNPKVVVHRSFKHSRQDFENLRIKNTETVQNYITRVVDLGNQMKSLGDTISEAMVVGKLLRSLGPKFNHVVTATEESKDLTKLTMEGVSGSLIAHEGCLQRSRKRLLSWEILRKRKRSINRESIATRGPKKL</sequence>
<evidence type="ECO:0000313" key="2">
    <source>
        <dbReference type="RefSeq" id="XP_039123419.1"/>
    </source>
</evidence>
<dbReference type="Pfam" id="PF14223">
    <property type="entry name" value="Retrotran_gag_2"/>
    <property type="match status" value="1"/>
</dbReference>